<organism evidence="1 2">
    <name type="scientific">Racocetra persica</name>
    <dbReference type="NCBI Taxonomy" id="160502"/>
    <lineage>
        <taxon>Eukaryota</taxon>
        <taxon>Fungi</taxon>
        <taxon>Fungi incertae sedis</taxon>
        <taxon>Mucoromycota</taxon>
        <taxon>Glomeromycotina</taxon>
        <taxon>Glomeromycetes</taxon>
        <taxon>Diversisporales</taxon>
        <taxon>Gigasporaceae</taxon>
        <taxon>Racocetra</taxon>
    </lineage>
</organism>
<keyword evidence="2" id="KW-1185">Reference proteome</keyword>
<gene>
    <name evidence="1" type="ORF">RPERSI_LOCUS29329</name>
</gene>
<evidence type="ECO:0000313" key="1">
    <source>
        <dbReference type="EMBL" id="CAG8834844.1"/>
    </source>
</evidence>
<accession>A0ACA9SF32</accession>
<dbReference type="Proteomes" id="UP000789920">
    <property type="component" value="Unassembled WGS sequence"/>
</dbReference>
<reference evidence="1" key="1">
    <citation type="submission" date="2021-06" db="EMBL/GenBank/DDBJ databases">
        <authorList>
            <person name="Kallberg Y."/>
            <person name="Tangrot J."/>
            <person name="Rosling A."/>
        </authorList>
    </citation>
    <scope>NUCLEOTIDE SEQUENCE</scope>
    <source>
        <strain evidence="1">MA461A</strain>
    </source>
</reference>
<evidence type="ECO:0000313" key="2">
    <source>
        <dbReference type="Proteomes" id="UP000789920"/>
    </source>
</evidence>
<protein>
    <submittedName>
        <fullName evidence="1">3891_t:CDS:1</fullName>
    </submittedName>
</protein>
<feature type="non-terminal residue" evidence="1">
    <location>
        <position position="40"/>
    </location>
</feature>
<name>A0ACA9SF32_9GLOM</name>
<sequence>EHELDLNLDMHDSNLGNHDFDTSDEFTNNKLTELKITLKK</sequence>
<feature type="non-terminal residue" evidence="1">
    <location>
        <position position="1"/>
    </location>
</feature>
<comment type="caution">
    <text evidence="1">The sequence shown here is derived from an EMBL/GenBank/DDBJ whole genome shotgun (WGS) entry which is preliminary data.</text>
</comment>
<dbReference type="EMBL" id="CAJVQC010110268">
    <property type="protein sequence ID" value="CAG8834844.1"/>
    <property type="molecule type" value="Genomic_DNA"/>
</dbReference>
<proteinExistence type="predicted"/>